<evidence type="ECO:0000313" key="2">
    <source>
        <dbReference type="Proteomes" id="UP000823561"/>
    </source>
</evidence>
<sequence length="106" mass="11427">MFFRLPRLTPGYIRFLQTQAVHSVDMKTSGLAMPRVAVLLGALGIGVSGYSSRQLAMHHRPSARVLQWMDGPAAPSGGFHTASAFPQQAVVAPGSERQLFPVTKLP</sequence>
<accession>A0AAV6G0A0</accession>
<organism evidence="1 2">
    <name type="scientific">Alosa alosa</name>
    <name type="common">allis shad</name>
    <dbReference type="NCBI Taxonomy" id="278164"/>
    <lineage>
        <taxon>Eukaryota</taxon>
        <taxon>Metazoa</taxon>
        <taxon>Chordata</taxon>
        <taxon>Craniata</taxon>
        <taxon>Vertebrata</taxon>
        <taxon>Euteleostomi</taxon>
        <taxon>Actinopterygii</taxon>
        <taxon>Neopterygii</taxon>
        <taxon>Teleostei</taxon>
        <taxon>Clupei</taxon>
        <taxon>Clupeiformes</taxon>
        <taxon>Clupeoidei</taxon>
        <taxon>Clupeidae</taxon>
        <taxon>Alosa</taxon>
    </lineage>
</organism>
<gene>
    <name evidence="1" type="ORF">AALO_G00249270</name>
</gene>
<evidence type="ECO:0000313" key="1">
    <source>
        <dbReference type="EMBL" id="KAG5266051.1"/>
    </source>
</evidence>
<dbReference type="EMBL" id="JADWDJ010000019">
    <property type="protein sequence ID" value="KAG5266051.1"/>
    <property type="molecule type" value="Genomic_DNA"/>
</dbReference>
<dbReference type="Proteomes" id="UP000823561">
    <property type="component" value="Chromosome 19"/>
</dbReference>
<keyword evidence="2" id="KW-1185">Reference proteome</keyword>
<comment type="caution">
    <text evidence="1">The sequence shown here is derived from an EMBL/GenBank/DDBJ whole genome shotgun (WGS) entry which is preliminary data.</text>
</comment>
<reference evidence="1" key="1">
    <citation type="submission" date="2020-10" db="EMBL/GenBank/DDBJ databases">
        <title>Chromosome-scale genome assembly of the Allis shad, Alosa alosa.</title>
        <authorList>
            <person name="Margot Z."/>
            <person name="Christophe K."/>
            <person name="Cabau C."/>
            <person name="Louis A."/>
            <person name="Berthelot C."/>
            <person name="Parey E."/>
            <person name="Roest Crollius H."/>
            <person name="Montfort J."/>
            <person name="Robinson-Rechavi M."/>
            <person name="Bucao C."/>
            <person name="Bouchez O."/>
            <person name="Gislard M."/>
            <person name="Lluch J."/>
            <person name="Milhes M."/>
            <person name="Lampietro C."/>
            <person name="Lopez Roques C."/>
            <person name="Donnadieu C."/>
            <person name="Braasch I."/>
            <person name="Desvignes T."/>
            <person name="Postlethwait J."/>
            <person name="Bobe J."/>
            <person name="Guiguen Y."/>
        </authorList>
    </citation>
    <scope>NUCLEOTIDE SEQUENCE</scope>
    <source>
        <strain evidence="1">M-15738</strain>
        <tissue evidence="1">Blood</tissue>
    </source>
</reference>
<proteinExistence type="predicted"/>
<dbReference type="AlphaFoldDB" id="A0AAV6G0A0"/>
<name>A0AAV6G0A0_9TELE</name>
<protein>
    <submittedName>
        <fullName evidence="1">Uncharacterized protein</fullName>
    </submittedName>
</protein>